<dbReference type="EMBL" id="RBZW01000067">
    <property type="protein sequence ID" value="THE63281.1"/>
    <property type="molecule type" value="Genomic_DNA"/>
</dbReference>
<comment type="caution">
    <text evidence="2">The sequence shown here is derived from an EMBL/GenBank/DDBJ whole genome shotgun (WGS) entry which is preliminary data.</text>
</comment>
<feature type="transmembrane region" description="Helical" evidence="1">
    <location>
        <begin position="111"/>
        <end position="136"/>
    </location>
</feature>
<feature type="transmembrane region" description="Helical" evidence="1">
    <location>
        <begin position="309"/>
        <end position="339"/>
    </location>
</feature>
<protein>
    <submittedName>
        <fullName evidence="2">Uncharacterized protein</fullName>
    </submittedName>
</protein>
<reference evidence="2 3" key="1">
    <citation type="submission" date="2018-10" db="EMBL/GenBank/DDBJ databases">
        <title>Natronolimnobius sp. XQ-INN 246 isolated from Inner Mongolia Autonomous Region of China.</title>
        <authorList>
            <person name="Xue Q."/>
        </authorList>
    </citation>
    <scope>NUCLEOTIDE SEQUENCE [LARGE SCALE GENOMIC DNA]</scope>
    <source>
        <strain evidence="2 3">XQ-INN 246</strain>
    </source>
</reference>
<proteinExistence type="predicted"/>
<dbReference type="AlphaFoldDB" id="A0A4S3TH96"/>
<gene>
    <name evidence="2" type="ORF">D8Y22_19145</name>
</gene>
<evidence type="ECO:0000256" key="1">
    <source>
        <dbReference type="SAM" id="Phobius"/>
    </source>
</evidence>
<dbReference type="Proteomes" id="UP000318864">
    <property type="component" value="Unassembled WGS sequence"/>
</dbReference>
<evidence type="ECO:0000313" key="3">
    <source>
        <dbReference type="Proteomes" id="UP000318864"/>
    </source>
</evidence>
<feature type="transmembrane region" description="Helical" evidence="1">
    <location>
        <begin position="15"/>
        <end position="35"/>
    </location>
</feature>
<organism evidence="2 3">
    <name type="scientific">Salinadaptatus halalkaliphilus</name>
    <dbReference type="NCBI Taxonomy" id="2419781"/>
    <lineage>
        <taxon>Archaea</taxon>
        <taxon>Methanobacteriati</taxon>
        <taxon>Methanobacteriota</taxon>
        <taxon>Stenosarchaea group</taxon>
        <taxon>Halobacteria</taxon>
        <taxon>Halobacteriales</taxon>
        <taxon>Natrialbaceae</taxon>
        <taxon>Salinadaptatus</taxon>
    </lineage>
</organism>
<evidence type="ECO:0000313" key="2">
    <source>
        <dbReference type="EMBL" id="THE63281.1"/>
    </source>
</evidence>
<feature type="transmembrane region" description="Helical" evidence="1">
    <location>
        <begin position="270"/>
        <end position="289"/>
    </location>
</feature>
<feature type="transmembrane region" description="Helical" evidence="1">
    <location>
        <begin position="234"/>
        <end position="258"/>
    </location>
</feature>
<feature type="transmembrane region" description="Helical" evidence="1">
    <location>
        <begin position="80"/>
        <end position="99"/>
    </location>
</feature>
<feature type="transmembrane region" description="Helical" evidence="1">
    <location>
        <begin position="156"/>
        <end position="181"/>
    </location>
</feature>
<keyword evidence="1" id="KW-1133">Transmembrane helix</keyword>
<keyword evidence="3" id="KW-1185">Reference proteome</keyword>
<feature type="transmembrane region" description="Helical" evidence="1">
    <location>
        <begin position="47"/>
        <end position="68"/>
    </location>
</feature>
<keyword evidence="1" id="KW-0812">Transmembrane</keyword>
<feature type="transmembrane region" description="Helical" evidence="1">
    <location>
        <begin position="193"/>
        <end position="214"/>
    </location>
</feature>
<sequence length="342" mass="35002">MLWLWLLRWTHATHLPRAQLTLGFVGGLLAVYALAEARSAFARGDRLGVATTAGAAVAIALATVGYYLRFRRLYVDQSLTTVDLALGLGLVLAVTALAWNEFSETIRGCRLAVSAFAPVLLVTVAVAGAFDLLMTIDVLSGVGAVLGDLGIVGPVLAVALALVVAALVTAGLPTIAAVAIVSFPLGTALSTEFGFDAVTAHYAMLYAAVVVGVLPRPMTAVGETAAGIATDGSSRAVAGVAVALLGPMFVFPFAFLAHPELVSASPDLEAVRAWVFALVGALALTYSTTAPLARKATFGRSPRWIRAGLGTLGVLAMAAPLIPLQTLAAVGAMVVVGLVSRS</sequence>
<accession>A0A4S3TH96</accession>
<name>A0A4S3TH96_9EURY</name>
<keyword evidence="1" id="KW-0472">Membrane</keyword>